<evidence type="ECO:0000313" key="2">
    <source>
        <dbReference type="EMBL" id="KAK3274763.1"/>
    </source>
</evidence>
<keyword evidence="1" id="KW-1133">Transmembrane helix</keyword>
<proteinExistence type="predicted"/>
<keyword evidence="1" id="KW-0812">Transmembrane</keyword>
<feature type="transmembrane region" description="Helical" evidence="1">
    <location>
        <begin position="93"/>
        <end position="115"/>
    </location>
</feature>
<keyword evidence="3" id="KW-1185">Reference proteome</keyword>
<accession>A0AAE0GBC6</accession>
<sequence>MRYVLLVNTAVEWCGSAACLLAPELIFVGIQGVGLESVRWYGITLSVFGLMSFLASRNLALTKADSIWSGMTAYHPLIALCQVYRIFNYPQERLQGAGALIVHTALAIAFIRLYLDISDCPEDS</sequence>
<dbReference type="AlphaFoldDB" id="A0AAE0GBC6"/>
<dbReference type="Proteomes" id="UP001190700">
    <property type="component" value="Unassembled WGS sequence"/>
</dbReference>
<evidence type="ECO:0000256" key="1">
    <source>
        <dbReference type="SAM" id="Phobius"/>
    </source>
</evidence>
<dbReference type="EMBL" id="LGRX02007540">
    <property type="protein sequence ID" value="KAK3274763.1"/>
    <property type="molecule type" value="Genomic_DNA"/>
</dbReference>
<keyword evidence="1" id="KW-0472">Membrane</keyword>
<gene>
    <name evidence="2" type="ORF">CYMTET_17071</name>
</gene>
<organism evidence="2 3">
    <name type="scientific">Cymbomonas tetramitiformis</name>
    <dbReference type="NCBI Taxonomy" id="36881"/>
    <lineage>
        <taxon>Eukaryota</taxon>
        <taxon>Viridiplantae</taxon>
        <taxon>Chlorophyta</taxon>
        <taxon>Pyramimonadophyceae</taxon>
        <taxon>Pyramimonadales</taxon>
        <taxon>Pyramimonadaceae</taxon>
        <taxon>Cymbomonas</taxon>
    </lineage>
</organism>
<feature type="transmembrane region" description="Helical" evidence="1">
    <location>
        <begin position="38"/>
        <end position="55"/>
    </location>
</feature>
<protein>
    <submittedName>
        <fullName evidence="2">Uncharacterized protein</fullName>
    </submittedName>
</protein>
<reference evidence="2 3" key="1">
    <citation type="journal article" date="2015" name="Genome Biol. Evol.">
        <title>Comparative Genomics of a Bacterivorous Green Alga Reveals Evolutionary Causalities and Consequences of Phago-Mixotrophic Mode of Nutrition.</title>
        <authorList>
            <person name="Burns J.A."/>
            <person name="Paasch A."/>
            <person name="Narechania A."/>
            <person name="Kim E."/>
        </authorList>
    </citation>
    <scope>NUCLEOTIDE SEQUENCE [LARGE SCALE GENOMIC DNA]</scope>
    <source>
        <strain evidence="2 3">PLY_AMNH</strain>
    </source>
</reference>
<comment type="caution">
    <text evidence="2">The sequence shown here is derived from an EMBL/GenBank/DDBJ whole genome shotgun (WGS) entry which is preliminary data.</text>
</comment>
<name>A0AAE0GBC6_9CHLO</name>
<evidence type="ECO:0000313" key="3">
    <source>
        <dbReference type="Proteomes" id="UP001190700"/>
    </source>
</evidence>